<evidence type="ECO:0000256" key="1">
    <source>
        <dbReference type="ARBA" id="ARBA00010638"/>
    </source>
</evidence>
<dbReference type="RefSeq" id="WP_132698748.1">
    <property type="nucleotide sequence ID" value="NZ_SLZR01000001.1"/>
</dbReference>
<dbReference type="GO" id="GO:0005524">
    <property type="term" value="F:ATP binding"/>
    <property type="evidence" value="ECO:0007669"/>
    <property type="project" value="UniProtKB-KW"/>
</dbReference>
<feature type="binding site" evidence="4">
    <location>
        <begin position="135"/>
        <end position="143"/>
    </location>
    <ligand>
        <name>ATP</name>
        <dbReference type="ChEBI" id="CHEBI:30616"/>
    </ligand>
</feature>
<comment type="cofactor">
    <cofactor evidence="5">
        <name>Mg(2+)</name>
        <dbReference type="ChEBI" id="CHEBI:18420"/>
    </cofactor>
</comment>
<keyword evidence="3 4" id="KW-0067">ATP-binding</keyword>
<feature type="region of interest" description="Disordered" evidence="6">
    <location>
        <begin position="1"/>
        <end position="25"/>
    </location>
</feature>
<keyword evidence="2 4" id="KW-0547">Nucleotide-binding</keyword>
<evidence type="ECO:0000256" key="2">
    <source>
        <dbReference type="ARBA" id="ARBA00022741"/>
    </source>
</evidence>
<dbReference type="GO" id="GO:0009396">
    <property type="term" value="P:folic acid-containing compound biosynthetic process"/>
    <property type="evidence" value="ECO:0007669"/>
    <property type="project" value="TreeGrafter"/>
</dbReference>
<dbReference type="Pfam" id="PF01812">
    <property type="entry name" value="5-FTHF_cyc-lig"/>
    <property type="match status" value="1"/>
</dbReference>
<proteinExistence type="inferred from homology"/>
<sequence length="197" mass="22729">MDIASQKSQMRTFLRRTRRNLSPEQQQDAAYRLSQVIRQHVGQQRNVKIALYHANDGEIDLSFFIEQCHKRDFELYMPVIHSFKPTLWFARYSPGSAMYSNRFGIPEPLHGEPIAPWQLNLVLLPLVGFDTAGGRLGMGGGFYDRTFAHQRRWPKKPKLFGVAHECQKVESIPVEAWDIPLAGVFTDKQAYLSRQKP</sequence>
<dbReference type="EC" id="6.3.3.2" evidence="5"/>
<dbReference type="InterPro" id="IPR002698">
    <property type="entry name" value="FTHF_cligase"/>
</dbReference>
<evidence type="ECO:0000313" key="8">
    <source>
        <dbReference type="Proteomes" id="UP000295793"/>
    </source>
</evidence>
<feature type="compositionally biased region" description="Polar residues" evidence="6">
    <location>
        <begin position="1"/>
        <end position="11"/>
    </location>
</feature>
<gene>
    <name evidence="7" type="ORF">BCF53_10185</name>
</gene>
<dbReference type="AlphaFoldDB" id="A0A4R3IFJ5"/>
<dbReference type="InterPro" id="IPR037171">
    <property type="entry name" value="NagB/RpiA_transferase-like"/>
</dbReference>
<dbReference type="GO" id="GO:0030272">
    <property type="term" value="F:5-formyltetrahydrofolate cyclo-ligase activity"/>
    <property type="evidence" value="ECO:0007669"/>
    <property type="project" value="UniProtKB-EC"/>
</dbReference>
<accession>A0A4R3IFJ5</accession>
<evidence type="ECO:0000256" key="3">
    <source>
        <dbReference type="ARBA" id="ARBA00022840"/>
    </source>
</evidence>
<keyword evidence="5" id="KW-0460">Magnesium</keyword>
<keyword evidence="7" id="KW-0436">Ligase</keyword>
<comment type="catalytic activity">
    <reaction evidence="5">
        <text>(6S)-5-formyl-5,6,7,8-tetrahydrofolate + ATP = (6R)-5,10-methenyltetrahydrofolate + ADP + phosphate</text>
        <dbReference type="Rhea" id="RHEA:10488"/>
        <dbReference type="ChEBI" id="CHEBI:30616"/>
        <dbReference type="ChEBI" id="CHEBI:43474"/>
        <dbReference type="ChEBI" id="CHEBI:57455"/>
        <dbReference type="ChEBI" id="CHEBI:57457"/>
        <dbReference type="ChEBI" id="CHEBI:456216"/>
        <dbReference type="EC" id="6.3.3.2"/>
    </reaction>
</comment>
<feature type="binding site" evidence="4">
    <location>
        <begin position="7"/>
        <end position="11"/>
    </location>
    <ligand>
        <name>ATP</name>
        <dbReference type="ChEBI" id="CHEBI:30616"/>
    </ligand>
</feature>
<dbReference type="Gene3D" id="3.40.50.10420">
    <property type="entry name" value="NagB/RpiA/CoA transferase-like"/>
    <property type="match status" value="1"/>
</dbReference>
<dbReference type="PIRSF" id="PIRSF006806">
    <property type="entry name" value="FTHF_cligase"/>
    <property type="match status" value="1"/>
</dbReference>
<dbReference type="EMBL" id="SLZR01000001">
    <property type="protein sequence ID" value="TCS43742.1"/>
    <property type="molecule type" value="Genomic_DNA"/>
</dbReference>
<evidence type="ECO:0000313" key="7">
    <source>
        <dbReference type="EMBL" id="TCS43742.1"/>
    </source>
</evidence>
<dbReference type="PANTHER" id="PTHR23407">
    <property type="entry name" value="ATPASE INHIBITOR/5-FORMYLTETRAHYDROFOLATE CYCLO-LIGASE"/>
    <property type="match status" value="1"/>
</dbReference>
<dbReference type="GO" id="GO:0046872">
    <property type="term" value="F:metal ion binding"/>
    <property type="evidence" value="ECO:0007669"/>
    <property type="project" value="UniProtKB-KW"/>
</dbReference>
<protein>
    <recommendedName>
        <fullName evidence="5">5-formyltetrahydrofolate cyclo-ligase</fullName>
        <ecNumber evidence="5">6.3.3.2</ecNumber>
    </recommendedName>
</protein>
<dbReference type="NCBIfam" id="TIGR02727">
    <property type="entry name" value="MTHFS_bact"/>
    <property type="match status" value="1"/>
</dbReference>
<evidence type="ECO:0000256" key="6">
    <source>
        <dbReference type="SAM" id="MobiDB-lite"/>
    </source>
</evidence>
<evidence type="ECO:0000256" key="5">
    <source>
        <dbReference type="RuleBase" id="RU361279"/>
    </source>
</evidence>
<evidence type="ECO:0000256" key="4">
    <source>
        <dbReference type="PIRSR" id="PIRSR006806-1"/>
    </source>
</evidence>
<name>A0A4R3IFJ5_9GAMM</name>
<dbReference type="InterPro" id="IPR024185">
    <property type="entry name" value="FTHF_cligase-like_sf"/>
</dbReference>
<comment type="similarity">
    <text evidence="1 5">Belongs to the 5-formyltetrahydrofolate cyclo-ligase family.</text>
</comment>
<keyword evidence="8" id="KW-1185">Reference proteome</keyword>
<dbReference type="OrthoDB" id="9801938at2"/>
<dbReference type="Proteomes" id="UP000295793">
    <property type="component" value="Unassembled WGS sequence"/>
</dbReference>
<dbReference type="GO" id="GO:0035999">
    <property type="term" value="P:tetrahydrofolate interconversion"/>
    <property type="evidence" value="ECO:0007669"/>
    <property type="project" value="TreeGrafter"/>
</dbReference>
<dbReference type="PANTHER" id="PTHR23407:SF1">
    <property type="entry name" value="5-FORMYLTETRAHYDROFOLATE CYCLO-LIGASE"/>
    <property type="match status" value="1"/>
</dbReference>
<comment type="caution">
    <text evidence="7">The sequence shown here is derived from an EMBL/GenBank/DDBJ whole genome shotgun (WGS) entry which is preliminary data.</text>
</comment>
<reference evidence="7 8" key="1">
    <citation type="submission" date="2019-03" db="EMBL/GenBank/DDBJ databases">
        <title>Genomic Encyclopedia of Archaeal and Bacterial Type Strains, Phase II (KMG-II): from individual species to whole genera.</title>
        <authorList>
            <person name="Goeker M."/>
        </authorList>
    </citation>
    <scope>NUCLEOTIDE SEQUENCE [LARGE SCALE GENOMIC DNA]</scope>
    <source>
        <strain evidence="7 8">DSM 15388</strain>
    </source>
</reference>
<organism evidence="7 8">
    <name type="scientific">Reinekea marinisedimentorum</name>
    <dbReference type="NCBI Taxonomy" id="230495"/>
    <lineage>
        <taxon>Bacteria</taxon>
        <taxon>Pseudomonadati</taxon>
        <taxon>Pseudomonadota</taxon>
        <taxon>Gammaproteobacteria</taxon>
        <taxon>Oceanospirillales</taxon>
        <taxon>Saccharospirillaceae</taxon>
        <taxon>Reinekea</taxon>
    </lineage>
</organism>
<dbReference type="SUPFAM" id="SSF100950">
    <property type="entry name" value="NagB/RpiA/CoA transferase-like"/>
    <property type="match status" value="1"/>
</dbReference>
<feature type="binding site" evidence="4">
    <location>
        <position position="58"/>
    </location>
    <ligand>
        <name>substrate</name>
    </ligand>
</feature>
<keyword evidence="5" id="KW-0479">Metal-binding</keyword>